<dbReference type="Pfam" id="PF17651">
    <property type="entry name" value="Raco_middle"/>
    <property type="match status" value="1"/>
</dbReference>
<feature type="domain" description="RACo-like middle region" evidence="3">
    <location>
        <begin position="85"/>
        <end position="243"/>
    </location>
</feature>
<feature type="domain" description="RACo C-terminal" evidence="1">
    <location>
        <begin position="247"/>
        <end position="495"/>
    </location>
</feature>
<gene>
    <name evidence="4" type="ORF">IAC80_01045</name>
</gene>
<evidence type="ECO:0000313" key="5">
    <source>
        <dbReference type="Proteomes" id="UP000886889"/>
    </source>
</evidence>
<dbReference type="InterPro" id="IPR040506">
    <property type="entry name" value="RACo_linker"/>
</dbReference>
<dbReference type="Pfam" id="PF17650">
    <property type="entry name" value="RACo_linker"/>
    <property type="match status" value="1"/>
</dbReference>
<reference evidence="4" key="1">
    <citation type="submission" date="2020-10" db="EMBL/GenBank/DDBJ databases">
        <authorList>
            <person name="Gilroy R."/>
        </authorList>
    </citation>
    <scope>NUCLEOTIDE SEQUENCE</scope>
    <source>
        <strain evidence="4">ChiBcec6-7307</strain>
    </source>
</reference>
<dbReference type="InterPro" id="IPR027980">
    <property type="entry name" value="RACo_C"/>
</dbReference>
<dbReference type="Pfam" id="PF14574">
    <property type="entry name" value="RACo_C_ter"/>
    <property type="match status" value="1"/>
</dbReference>
<dbReference type="Gene3D" id="3.10.20.880">
    <property type="match status" value="1"/>
</dbReference>
<proteinExistence type="predicted"/>
<dbReference type="Proteomes" id="UP000886889">
    <property type="component" value="Unassembled WGS sequence"/>
</dbReference>
<name>A0A9D1NX29_9FIRM</name>
<reference evidence="4" key="2">
    <citation type="journal article" date="2021" name="PeerJ">
        <title>Extensive microbial diversity within the chicken gut microbiome revealed by metagenomics and culture.</title>
        <authorList>
            <person name="Gilroy R."/>
            <person name="Ravi A."/>
            <person name="Getino M."/>
            <person name="Pursley I."/>
            <person name="Horton D.L."/>
            <person name="Alikhan N.F."/>
            <person name="Baker D."/>
            <person name="Gharbi K."/>
            <person name="Hall N."/>
            <person name="Watson M."/>
            <person name="Adriaenssens E.M."/>
            <person name="Foster-Nyarko E."/>
            <person name="Jarju S."/>
            <person name="Secka A."/>
            <person name="Antonio M."/>
            <person name="Oren A."/>
            <person name="Chaudhuri R.R."/>
            <person name="La Ragione R."/>
            <person name="Hildebrand F."/>
            <person name="Pallen M.J."/>
        </authorList>
    </citation>
    <scope>NUCLEOTIDE SEQUENCE</scope>
    <source>
        <strain evidence="4">ChiBcec6-7307</strain>
    </source>
</reference>
<accession>A0A9D1NX29</accession>
<dbReference type="InterPro" id="IPR042259">
    <property type="entry name" value="Raco-like_middle_sf"/>
</dbReference>
<evidence type="ECO:0000259" key="1">
    <source>
        <dbReference type="Pfam" id="PF14574"/>
    </source>
</evidence>
<comment type="caution">
    <text evidence="4">The sequence shown here is derived from an EMBL/GenBank/DDBJ whole genome shotgun (WGS) entry which is preliminary data.</text>
</comment>
<protein>
    <submittedName>
        <fullName evidence="4">DUF4445 domain-containing protein</fullName>
    </submittedName>
</protein>
<dbReference type="PANTHER" id="PTHR42895">
    <property type="entry name" value="IRON-SULFUR CLUSTER-BINDING PROTEIN-RELATED"/>
    <property type="match status" value="1"/>
</dbReference>
<evidence type="ECO:0000313" key="4">
    <source>
        <dbReference type="EMBL" id="HIV22501.1"/>
    </source>
</evidence>
<organism evidence="4 5">
    <name type="scientific">Candidatus Merdiplasma excrementigallinarum</name>
    <dbReference type="NCBI Taxonomy" id="2840864"/>
    <lineage>
        <taxon>Bacteria</taxon>
        <taxon>Bacillati</taxon>
        <taxon>Bacillota</taxon>
        <taxon>Clostridia</taxon>
        <taxon>Lachnospirales</taxon>
        <taxon>Lachnospiraceae</taxon>
        <taxon>Lachnospiraceae incertae sedis</taxon>
        <taxon>Candidatus Merdiplasma</taxon>
    </lineage>
</organism>
<dbReference type="Gene3D" id="3.30.420.480">
    <property type="entry name" value="Domain of unknown function (DUF4445)"/>
    <property type="match status" value="1"/>
</dbReference>
<dbReference type="EMBL" id="DVOS01000013">
    <property type="protein sequence ID" value="HIV22501.1"/>
    <property type="molecule type" value="Genomic_DNA"/>
</dbReference>
<dbReference type="AlphaFoldDB" id="A0A9D1NX29"/>
<dbReference type="InterPro" id="IPR041414">
    <property type="entry name" value="Raco-like_middle"/>
</dbReference>
<feature type="domain" description="RACo linker region" evidence="2">
    <location>
        <begin position="2"/>
        <end position="80"/>
    </location>
</feature>
<sequence length="507" mass="54757">MDGLSRKIYLELPAPSEEDSVSAQQRILRALPAEFSGTKLDLGLLRKLDPLCSRAGWKITLSLAWDGECFHGVNAEAGNTAHCHYGIALDLGSTTVAGELINCDTGDVIARESAYSRQIAYGDDILTRIFYCKDQPEHLEELRLATVRTVNDVILSLTEAAGISPGSVPSAVLAGNTTMIHFLLGLDPFCVFSSPYAVVADNPGFFRAEELGIKLGGYLYLYPCKANYLGGDIISGVAASGMINSQEICVFLDIGTNGELVVGNQDFLLCGAGAAGPALEGGVVKTGMRAVKGAVSGVRLEKGEFVLETIGETAPKGICGSGIVDMLSELFLNGWMDFRGKLDKNASPKITEREGELCVSYAPGLYFYQSDIDEFIKTKAAANTMVSYMLHAAGIPMEEVGRFYVAGAFGTHMNKEAAVNIGLYPDMERDRIVSLGNASLTGARLLLLNRDVLRQTGQILELMQYVQFGAVENFLELMRAASVFPHMDLKLYPSVVRKLEEKKKEAV</sequence>
<dbReference type="PANTHER" id="PTHR42895:SF1">
    <property type="entry name" value="IRON-SULFUR CLUSTER PROTEIN"/>
    <property type="match status" value="1"/>
</dbReference>
<evidence type="ECO:0000259" key="3">
    <source>
        <dbReference type="Pfam" id="PF17651"/>
    </source>
</evidence>
<dbReference type="InterPro" id="IPR052911">
    <property type="entry name" value="Corrinoid_activation_enz"/>
</dbReference>
<evidence type="ECO:0000259" key="2">
    <source>
        <dbReference type="Pfam" id="PF17650"/>
    </source>
</evidence>